<evidence type="ECO:0000313" key="5">
    <source>
        <dbReference type="Proteomes" id="UP000053462"/>
    </source>
</evidence>
<keyword evidence="5" id="KW-1185">Reference proteome</keyword>
<comment type="caution">
    <text evidence="4">The sequence shown here is derived from an EMBL/GenBank/DDBJ whole genome shotgun (WGS) entry which is preliminary data.</text>
</comment>
<dbReference type="InterPro" id="IPR036388">
    <property type="entry name" value="WH-like_DNA-bd_sf"/>
</dbReference>
<dbReference type="PANTHER" id="PTHR34704:SF1">
    <property type="entry name" value="ATPASE"/>
    <property type="match status" value="1"/>
</dbReference>
<feature type="domain" description="HTH arsR-type" evidence="1">
    <location>
        <begin position="245"/>
        <end position="284"/>
    </location>
</feature>
<dbReference type="GO" id="GO:0003700">
    <property type="term" value="F:DNA-binding transcription factor activity"/>
    <property type="evidence" value="ECO:0007669"/>
    <property type="project" value="InterPro"/>
</dbReference>
<dbReference type="Pfam" id="PF01637">
    <property type="entry name" value="ATPase_2"/>
    <property type="match status" value="1"/>
</dbReference>
<evidence type="ECO:0000259" key="3">
    <source>
        <dbReference type="Pfam" id="PF03008"/>
    </source>
</evidence>
<dbReference type="PANTHER" id="PTHR34704">
    <property type="entry name" value="ATPASE"/>
    <property type="match status" value="1"/>
</dbReference>
<reference evidence="4 5" key="1">
    <citation type="submission" date="2015-10" db="EMBL/GenBank/DDBJ databases">
        <title>Draft genome sequence of Thermococcus celericrescens strain DSM 17994.</title>
        <authorList>
            <person name="Hong S.-J."/>
            <person name="Park C.-E."/>
            <person name="Shin J.-H."/>
        </authorList>
    </citation>
    <scope>NUCLEOTIDE SEQUENCE [LARGE SCALE GENOMIC DNA]</scope>
    <source>
        <strain evidence="4 5">DSM 17994</strain>
    </source>
</reference>
<feature type="domain" description="DUF234" evidence="3">
    <location>
        <begin position="310"/>
        <end position="409"/>
    </location>
</feature>
<organism evidence="4 5">
    <name type="scientific">Thermococcus celericrescens</name>
    <dbReference type="NCBI Taxonomy" id="227598"/>
    <lineage>
        <taxon>Archaea</taxon>
        <taxon>Methanobacteriati</taxon>
        <taxon>Methanobacteriota</taxon>
        <taxon>Thermococci</taxon>
        <taxon>Thermococcales</taxon>
        <taxon>Thermococcaceae</taxon>
        <taxon>Thermococcus</taxon>
    </lineage>
</organism>
<evidence type="ECO:0000259" key="2">
    <source>
        <dbReference type="Pfam" id="PF01637"/>
    </source>
</evidence>
<dbReference type="SUPFAM" id="SSF46785">
    <property type="entry name" value="Winged helix' DNA-binding domain"/>
    <property type="match status" value="1"/>
</dbReference>
<name>A0A100XZL0_9EURY</name>
<protein>
    <submittedName>
        <fullName evidence="4">ArsR family transcriptional regulator</fullName>
    </submittedName>
</protein>
<dbReference type="OrthoDB" id="132045at2157"/>
<dbReference type="Pfam" id="PF03008">
    <property type="entry name" value="DUF234"/>
    <property type="match status" value="1"/>
</dbReference>
<dbReference type="SUPFAM" id="SSF52980">
    <property type="entry name" value="Restriction endonuclease-like"/>
    <property type="match status" value="1"/>
</dbReference>
<dbReference type="Gene3D" id="1.10.10.10">
    <property type="entry name" value="Winged helix-like DNA-binding domain superfamily/Winged helix DNA-binding domain"/>
    <property type="match status" value="1"/>
</dbReference>
<dbReference type="InterPro" id="IPR001845">
    <property type="entry name" value="HTH_ArsR_DNA-bd_dom"/>
</dbReference>
<dbReference type="InterPro" id="IPR011335">
    <property type="entry name" value="Restrct_endonuc-II-like"/>
</dbReference>
<accession>A0A100XZL0</accession>
<dbReference type="AlphaFoldDB" id="A0A100XZL0"/>
<dbReference type="EMBL" id="LLYW01000003">
    <property type="protein sequence ID" value="KUH34610.1"/>
    <property type="molecule type" value="Genomic_DNA"/>
</dbReference>
<feature type="domain" description="ATPase" evidence="2">
    <location>
        <begin position="2"/>
        <end position="204"/>
    </location>
</feature>
<dbReference type="Gene3D" id="3.40.50.300">
    <property type="entry name" value="P-loop containing nucleotide triphosphate hydrolases"/>
    <property type="match status" value="1"/>
</dbReference>
<dbReference type="InterPro" id="IPR027417">
    <property type="entry name" value="P-loop_NTPase"/>
</dbReference>
<dbReference type="STRING" id="227598.APY94_01065"/>
<dbReference type="Proteomes" id="UP000053462">
    <property type="component" value="Unassembled WGS sequence"/>
</dbReference>
<dbReference type="RefSeq" id="WP_058937880.1">
    <property type="nucleotide sequence ID" value="NZ_LLYW01000003.1"/>
</dbReference>
<sequence>MFVDRREELGLLEERLKNGKAEFVVVYGRRRIGKTTLLLEFLRRNGGVYLLARETSKVENLRRFSERLAEVFNDELLRKNPFQSWDAFFEYLHQRSKEKRLILVIDEFPYLVKGDKALPSILQEYWDLKLSEGRIFLIICGSSVSMMERLLGYKSPLYGRRTGQLRLRPLDFFNARSFLLGYPIEEFMKAYGILGGTPAYLLEFSDGKSLEENLRDYFRPDSFLYGDALFILREELEEPRNYFAIMEAIARGKTSLGEIMTETGLERSLIGKYLSVLIELELVRREVPVTASRKSRKGRYYINDPYFSFWFRYVHPNSDLIETGQGELLVGLVMEDLPAYTGVVFEDVARQFLLRLNRAGKLPFRFTKIGRWWHKSEEIDLVALNEREKKALFVEVKWKGLSERKARGILNRLERRAELVGLGGWEKWYGVVAKSIEGKEKLEGEKWLAWDLRDLEGIGGSGIKRKRNSP</sequence>
<dbReference type="InterPro" id="IPR011579">
    <property type="entry name" value="ATPase_dom"/>
</dbReference>
<gene>
    <name evidence="4" type="ORF">APY94_01065</name>
</gene>
<proteinExistence type="predicted"/>
<dbReference type="InterPro" id="IPR004256">
    <property type="entry name" value="DUF234"/>
</dbReference>
<evidence type="ECO:0000259" key="1">
    <source>
        <dbReference type="Pfam" id="PF01022"/>
    </source>
</evidence>
<dbReference type="GO" id="GO:0005524">
    <property type="term" value="F:ATP binding"/>
    <property type="evidence" value="ECO:0007669"/>
    <property type="project" value="InterPro"/>
</dbReference>
<dbReference type="SUPFAM" id="SSF52540">
    <property type="entry name" value="P-loop containing nucleoside triphosphate hydrolases"/>
    <property type="match status" value="1"/>
</dbReference>
<dbReference type="InterPro" id="IPR036390">
    <property type="entry name" value="WH_DNA-bd_sf"/>
</dbReference>
<dbReference type="Pfam" id="PF01022">
    <property type="entry name" value="HTH_5"/>
    <property type="match status" value="1"/>
</dbReference>
<evidence type="ECO:0000313" key="4">
    <source>
        <dbReference type="EMBL" id="KUH34610.1"/>
    </source>
</evidence>